<dbReference type="GeneID" id="20209095"/>
<protein>
    <recommendedName>
        <fullName evidence="2">Doublecortin domain-containing protein</fullName>
    </recommendedName>
</protein>
<dbReference type="HOGENOM" id="CLU_447104_0_0_1"/>
<reference evidence="5" key="1">
    <citation type="submission" date="2012-12" db="EMBL/GenBank/DDBJ databases">
        <authorList>
            <person name="Hellsten U."/>
            <person name="Grimwood J."/>
            <person name="Chapman J.A."/>
            <person name="Shapiro H."/>
            <person name="Aerts A."/>
            <person name="Otillar R.P."/>
            <person name="Terry A.Y."/>
            <person name="Boore J.L."/>
            <person name="Simakov O."/>
            <person name="Marletaz F."/>
            <person name="Cho S.-J."/>
            <person name="Edsinger-Gonzales E."/>
            <person name="Havlak P."/>
            <person name="Kuo D.-H."/>
            <person name="Larsson T."/>
            <person name="Lv J."/>
            <person name="Arendt D."/>
            <person name="Savage R."/>
            <person name="Osoegawa K."/>
            <person name="de Jong P."/>
            <person name="Lindberg D.R."/>
            <person name="Seaver E.C."/>
            <person name="Weisblat D.A."/>
            <person name="Putnam N.H."/>
            <person name="Grigoriev I.V."/>
            <person name="Rokhsar D.S."/>
        </authorList>
    </citation>
    <scope>NUCLEOTIDE SEQUENCE</scope>
</reference>
<dbReference type="Proteomes" id="UP000015101">
    <property type="component" value="Unassembled WGS sequence"/>
</dbReference>
<dbReference type="KEGG" id="hro:HELRODRAFT_183559"/>
<feature type="compositionally biased region" description="Basic and acidic residues" evidence="1">
    <location>
        <begin position="290"/>
        <end position="309"/>
    </location>
</feature>
<evidence type="ECO:0000313" key="3">
    <source>
        <dbReference type="EMBL" id="ESO10527.1"/>
    </source>
</evidence>
<feature type="region of interest" description="Disordered" evidence="1">
    <location>
        <begin position="540"/>
        <end position="562"/>
    </location>
</feature>
<dbReference type="GO" id="GO:0005874">
    <property type="term" value="C:microtubule"/>
    <property type="evidence" value="ECO:0000318"/>
    <property type="project" value="GO_Central"/>
</dbReference>
<dbReference type="EMBL" id="KB095859">
    <property type="protein sequence ID" value="ESO10527.1"/>
    <property type="molecule type" value="Genomic_DNA"/>
</dbReference>
<dbReference type="InParanoid" id="T1FJU6"/>
<gene>
    <name evidence="4" type="primary">20209095</name>
    <name evidence="3" type="ORF">HELRODRAFT_183559</name>
</gene>
<evidence type="ECO:0000259" key="2">
    <source>
        <dbReference type="PROSITE" id="PS50309"/>
    </source>
</evidence>
<dbReference type="GO" id="GO:0005815">
    <property type="term" value="C:microtubule organizing center"/>
    <property type="evidence" value="ECO:0000318"/>
    <property type="project" value="GO_Central"/>
</dbReference>
<dbReference type="CTD" id="20209095"/>
<evidence type="ECO:0000313" key="4">
    <source>
        <dbReference type="EnsemblMetazoa" id="HelroP183559"/>
    </source>
</evidence>
<dbReference type="SMART" id="SM00537">
    <property type="entry name" value="DCX"/>
    <property type="match status" value="1"/>
</dbReference>
<dbReference type="SUPFAM" id="SSF89837">
    <property type="entry name" value="Doublecortin (DC)"/>
    <property type="match status" value="1"/>
</dbReference>
<evidence type="ECO:0000313" key="5">
    <source>
        <dbReference type="Proteomes" id="UP000015101"/>
    </source>
</evidence>
<organism evidence="4 5">
    <name type="scientific">Helobdella robusta</name>
    <name type="common">Californian leech</name>
    <dbReference type="NCBI Taxonomy" id="6412"/>
    <lineage>
        <taxon>Eukaryota</taxon>
        <taxon>Metazoa</taxon>
        <taxon>Spiralia</taxon>
        <taxon>Lophotrochozoa</taxon>
        <taxon>Annelida</taxon>
        <taxon>Clitellata</taxon>
        <taxon>Hirudinea</taxon>
        <taxon>Rhynchobdellida</taxon>
        <taxon>Glossiphoniidae</taxon>
        <taxon>Helobdella</taxon>
    </lineage>
</organism>
<dbReference type="Pfam" id="PF03607">
    <property type="entry name" value="DCX"/>
    <property type="match status" value="1"/>
</dbReference>
<dbReference type="EnsemblMetazoa" id="HelroT183559">
    <property type="protein sequence ID" value="HelroP183559"/>
    <property type="gene ID" value="HelroG183559"/>
</dbReference>
<dbReference type="OrthoDB" id="47802at2759"/>
<dbReference type="EMBL" id="AMQM01008847">
    <property type="status" value="NOT_ANNOTATED_CDS"/>
    <property type="molecule type" value="Genomic_DNA"/>
</dbReference>
<evidence type="ECO:0000256" key="1">
    <source>
        <dbReference type="SAM" id="MobiDB-lite"/>
    </source>
</evidence>
<feature type="domain" description="Doublecortin" evidence="2">
    <location>
        <begin position="17"/>
        <end position="93"/>
    </location>
</feature>
<dbReference type="Gene3D" id="3.10.20.230">
    <property type="entry name" value="Doublecortin domain"/>
    <property type="match status" value="2"/>
</dbReference>
<accession>T1FJU6</accession>
<dbReference type="AlphaFoldDB" id="T1FJU6"/>
<feature type="region of interest" description="Disordered" evidence="1">
    <location>
        <begin position="215"/>
        <end position="354"/>
    </location>
</feature>
<dbReference type="InterPro" id="IPR036572">
    <property type="entry name" value="Doublecortin_dom_sf"/>
</dbReference>
<feature type="compositionally biased region" description="Low complexity" evidence="1">
    <location>
        <begin position="253"/>
        <end position="266"/>
    </location>
</feature>
<name>T1FJU6_HELRO</name>
<keyword evidence="5" id="KW-1185">Reference proteome</keyword>
<sequence>MNSNNVHSRYTIVKKGKLVTFYRNGDPYHKGLQTSVSGKHFVTLSTLLSWLNDKIPIAAGVQYIFRLPDGHEITDVTQFVAGRSYAVSSTRKLNTSIQYGDVSRKCHTHGDDEPCDEESMAVVPSSNFQNNVSHVGKGNSPIRNSMLQHSWNESNLDSKPKHQKSDAISRQQILDNLNNKSHHEKQNDYPNNIAGDVSLLDNDFLAKPEKENHFKPFTEDFKSSVEATNSDEDKQPTYRNHPRYYLPRSEPRSFQSSAESSGSGSDKLSRFELPRNKTFLPVYESDQDTLPDKRNSSRKESVAKYEKTSRTQRPRKNSDVRSTRKSDSLPRLDTYRQGKTDNNAEWNPNKSVGLPNDKNYHIIGSYSANEDLSHHMPNHVQSPKIWSPLSLQNDDSRRMQNFRKAKPRIILIRSNTVRKSKQRVIFNPNVAQLFEEVLRDMENMVKLLYPPATALFTAEEPFVKVLSFSHLSTELRSCEEFLVCGREALPIEIHPDHIGSYQPSVHKGAHDRGFLPPVKTFRSEDNIYLDNLLFFKGTSNHHTKPQVRDRQKNSDTTPPVTSSSMRLVNIYLGEKPKDENIACDGKNCNCRLHETLFKLIKTDHQDSGDFK</sequence>
<dbReference type="InterPro" id="IPR003533">
    <property type="entry name" value="Doublecortin_dom"/>
</dbReference>
<dbReference type="PROSITE" id="PS50309">
    <property type="entry name" value="DC"/>
    <property type="match status" value="1"/>
</dbReference>
<feature type="compositionally biased region" description="Basic and acidic residues" evidence="1">
    <location>
        <begin position="316"/>
        <end position="339"/>
    </location>
</feature>
<reference evidence="4" key="3">
    <citation type="submission" date="2015-06" db="UniProtKB">
        <authorList>
            <consortium name="EnsemblMetazoa"/>
        </authorList>
    </citation>
    <scope>IDENTIFICATION</scope>
</reference>
<dbReference type="GO" id="GO:0035556">
    <property type="term" value="P:intracellular signal transduction"/>
    <property type="evidence" value="ECO:0007669"/>
    <property type="project" value="InterPro"/>
</dbReference>
<dbReference type="RefSeq" id="XP_009011405.1">
    <property type="nucleotide sequence ID" value="XM_009013157.1"/>
</dbReference>
<reference evidence="3 5" key="2">
    <citation type="journal article" date="2013" name="Nature">
        <title>Insights into bilaterian evolution from three spiralian genomes.</title>
        <authorList>
            <person name="Simakov O."/>
            <person name="Marletaz F."/>
            <person name="Cho S.J."/>
            <person name="Edsinger-Gonzales E."/>
            <person name="Havlak P."/>
            <person name="Hellsten U."/>
            <person name="Kuo D.H."/>
            <person name="Larsson T."/>
            <person name="Lv J."/>
            <person name="Arendt D."/>
            <person name="Savage R."/>
            <person name="Osoegawa K."/>
            <person name="de Jong P."/>
            <person name="Grimwood J."/>
            <person name="Chapman J.A."/>
            <person name="Shapiro H."/>
            <person name="Aerts A."/>
            <person name="Otillar R.P."/>
            <person name="Terry A.Y."/>
            <person name="Boore J.L."/>
            <person name="Grigoriev I.V."/>
            <person name="Lindberg D.R."/>
            <person name="Seaver E.C."/>
            <person name="Weisblat D.A."/>
            <person name="Putnam N.H."/>
            <person name="Rokhsar D.S."/>
        </authorList>
    </citation>
    <scope>NUCLEOTIDE SEQUENCE</scope>
</reference>
<proteinExistence type="predicted"/>
<feature type="compositionally biased region" description="Polar residues" evidence="1">
    <location>
        <begin position="340"/>
        <end position="350"/>
    </location>
</feature>